<keyword evidence="3" id="KW-1185">Reference proteome</keyword>
<protein>
    <submittedName>
        <fullName evidence="2">MarR family transcriptional regulator</fullName>
    </submittedName>
</protein>
<reference evidence="2 3" key="1">
    <citation type="submission" date="2019-04" db="EMBL/GenBank/DDBJ databases">
        <authorList>
            <person name="Jiang L."/>
        </authorList>
    </citation>
    <scope>NUCLEOTIDE SEQUENCE [LARGE SCALE GENOMIC DNA]</scope>
    <source>
        <strain evidence="2 3">YIM 131853</strain>
    </source>
</reference>
<comment type="caution">
    <text evidence="2">The sequence shown here is derived from an EMBL/GenBank/DDBJ whole genome shotgun (WGS) entry which is preliminary data.</text>
</comment>
<dbReference type="InterPro" id="IPR039422">
    <property type="entry name" value="MarR/SlyA-like"/>
</dbReference>
<dbReference type="PANTHER" id="PTHR33164">
    <property type="entry name" value="TRANSCRIPTIONAL REGULATOR, MARR FAMILY"/>
    <property type="match status" value="1"/>
</dbReference>
<dbReference type="AlphaFoldDB" id="A0A4S4FEM2"/>
<dbReference type="SUPFAM" id="SSF46785">
    <property type="entry name" value="Winged helix' DNA-binding domain"/>
    <property type="match status" value="1"/>
</dbReference>
<evidence type="ECO:0000313" key="2">
    <source>
        <dbReference type="EMBL" id="THG28541.1"/>
    </source>
</evidence>
<organism evidence="2 3">
    <name type="scientific">Naasia lichenicola</name>
    <dbReference type="NCBI Taxonomy" id="2565933"/>
    <lineage>
        <taxon>Bacteria</taxon>
        <taxon>Bacillati</taxon>
        <taxon>Actinomycetota</taxon>
        <taxon>Actinomycetes</taxon>
        <taxon>Micrococcales</taxon>
        <taxon>Microbacteriaceae</taxon>
        <taxon>Naasia</taxon>
    </lineage>
</organism>
<accession>A0A4S4FEM2</accession>
<dbReference type="InterPro" id="IPR036390">
    <property type="entry name" value="WH_DNA-bd_sf"/>
</dbReference>
<name>A0A4S4FEM2_9MICO</name>
<dbReference type="InterPro" id="IPR036388">
    <property type="entry name" value="WH-like_DNA-bd_sf"/>
</dbReference>
<gene>
    <name evidence="2" type="ORF">E6C64_17150</name>
</gene>
<dbReference type="PANTHER" id="PTHR33164:SF43">
    <property type="entry name" value="HTH-TYPE TRANSCRIPTIONAL REPRESSOR YETL"/>
    <property type="match status" value="1"/>
</dbReference>
<dbReference type="EMBL" id="SSSM01000006">
    <property type="protein sequence ID" value="THG28541.1"/>
    <property type="molecule type" value="Genomic_DNA"/>
</dbReference>
<proteinExistence type="predicted"/>
<dbReference type="GO" id="GO:0003700">
    <property type="term" value="F:DNA-binding transcription factor activity"/>
    <property type="evidence" value="ECO:0007669"/>
    <property type="project" value="InterPro"/>
</dbReference>
<sequence length="183" mass="19792">MSMRQEEFEDDGAGDGEIVGLARRIGSTVVTDDQIDALTAQTIRLIRSADSVRHRLATLDQLGPTEVRAVSRIGQAGQVTPKMLATALEMTTGAVTAILDRLETAGLLRRLPNPADRRSTLIELTAEGKTVSDRMYVEFNQVVASVTKFLDGDNIGTVTEFLEQAADAMYTHASTDRDGNPLS</sequence>
<dbReference type="InterPro" id="IPR000835">
    <property type="entry name" value="HTH_MarR-typ"/>
</dbReference>
<evidence type="ECO:0000259" key="1">
    <source>
        <dbReference type="PROSITE" id="PS50995"/>
    </source>
</evidence>
<dbReference type="SMART" id="SM00347">
    <property type="entry name" value="HTH_MARR"/>
    <property type="match status" value="1"/>
</dbReference>
<dbReference type="Gene3D" id="1.10.10.10">
    <property type="entry name" value="Winged helix-like DNA-binding domain superfamily/Winged helix DNA-binding domain"/>
    <property type="match status" value="1"/>
</dbReference>
<evidence type="ECO:0000313" key="3">
    <source>
        <dbReference type="Proteomes" id="UP000309133"/>
    </source>
</evidence>
<dbReference type="GO" id="GO:0006950">
    <property type="term" value="P:response to stress"/>
    <property type="evidence" value="ECO:0007669"/>
    <property type="project" value="TreeGrafter"/>
</dbReference>
<dbReference type="Proteomes" id="UP000309133">
    <property type="component" value="Unassembled WGS sequence"/>
</dbReference>
<dbReference type="PRINTS" id="PR00598">
    <property type="entry name" value="HTHMARR"/>
</dbReference>
<feature type="domain" description="HTH marR-type" evidence="1">
    <location>
        <begin position="32"/>
        <end position="167"/>
    </location>
</feature>
<dbReference type="PROSITE" id="PS50995">
    <property type="entry name" value="HTH_MARR_2"/>
    <property type="match status" value="1"/>
</dbReference>
<dbReference type="Pfam" id="PF01047">
    <property type="entry name" value="MarR"/>
    <property type="match status" value="1"/>
</dbReference>